<feature type="region of interest" description="Disordered" evidence="1">
    <location>
        <begin position="280"/>
        <end position="423"/>
    </location>
</feature>
<feature type="compositionally biased region" description="Polar residues" evidence="1">
    <location>
        <begin position="387"/>
        <end position="399"/>
    </location>
</feature>
<feature type="region of interest" description="Disordered" evidence="1">
    <location>
        <begin position="31"/>
        <end position="192"/>
    </location>
</feature>
<feature type="compositionally biased region" description="Low complexity" evidence="1">
    <location>
        <begin position="36"/>
        <end position="45"/>
    </location>
</feature>
<evidence type="ECO:0000256" key="2">
    <source>
        <dbReference type="SAM" id="SignalP"/>
    </source>
</evidence>
<dbReference type="SMART" id="SM00494">
    <property type="entry name" value="ChtBD2"/>
    <property type="match status" value="1"/>
</dbReference>
<dbReference type="SUPFAM" id="SSF57625">
    <property type="entry name" value="Invertebrate chitin-binding proteins"/>
    <property type="match status" value="1"/>
</dbReference>
<dbReference type="Pfam" id="PF01607">
    <property type="entry name" value="CBM_14"/>
    <property type="match status" value="1"/>
</dbReference>
<dbReference type="InterPro" id="IPR002557">
    <property type="entry name" value="Chitin-bd_dom"/>
</dbReference>
<dbReference type="GO" id="GO:0008061">
    <property type="term" value="F:chitin binding"/>
    <property type="evidence" value="ECO:0007669"/>
    <property type="project" value="InterPro"/>
</dbReference>
<reference evidence="4" key="2">
    <citation type="submission" date="2022-10" db="EMBL/GenBank/DDBJ databases">
        <authorList>
            <consortium name="ENA_rothamsted_submissions"/>
            <consortium name="culmorum"/>
            <person name="King R."/>
        </authorList>
    </citation>
    <scope>NUCLEOTIDE SEQUENCE</scope>
</reference>
<evidence type="ECO:0000313" key="4">
    <source>
        <dbReference type="EMBL" id="CAG9805947.1"/>
    </source>
</evidence>
<feature type="signal peptide" evidence="2">
    <location>
        <begin position="1"/>
        <end position="20"/>
    </location>
</feature>
<feature type="compositionally biased region" description="Low complexity" evidence="1">
    <location>
        <begin position="280"/>
        <end position="300"/>
    </location>
</feature>
<gene>
    <name evidence="4" type="ORF">CHIRRI_LOCUS8813</name>
</gene>
<evidence type="ECO:0000313" key="5">
    <source>
        <dbReference type="Proteomes" id="UP001153620"/>
    </source>
</evidence>
<keyword evidence="2" id="KW-0732">Signal</keyword>
<sequence>MKNISLLIALLAVSLRITMAQNGYNYDRPASGAGGFQPQAQGGFPTTPTYSAPAFSPNQPSAQGGYNYPGQADTDFPTAPPSGTTGYPSGPQQRPTNVGASSYAPPQSGPASGPYPGQGQPQRPVIASASFGGPAVSGPSGFGQGNIVGGGFQSGPGSVSSSSSSSGGSSSGQQDESQEGDYSAIPGEPDVDYPIYSEIPETSFDCNQQEYPGYYADVEARCQVFHICALNKTFDFLCPNGTIFSQETLVCVWWNQFDCNSAPGLYANNANLYDNSQTGQQAGQGAVANDFAGPTGATGPYPAPGRPQTPSFGSTGPTGPNTYQPSAPASGGNYPAQQGPYPSAGGQVPSSQGPYPSAAAQAPQGPYPSGQNPPAQGPYPSAGGPSNVPSSYNPPQADTSYPAAGAPQTQTTPSRDYLPPRRG</sequence>
<protein>
    <recommendedName>
        <fullName evidence="3">Chitin-binding type-2 domain-containing protein</fullName>
    </recommendedName>
</protein>
<accession>A0A9N9RVY2</accession>
<feature type="domain" description="Chitin-binding type-2" evidence="3">
    <location>
        <begin position="203"/>
        <end position="261"/>
    </location>
</feature>
<feature type="compositionally biased region" description="Polar residues" evidence="1">
    <location>
        <begin position="308"/>
        <end position="327"/>
    </location>
</feature>
<evidence type="ECO:0000259" key="3">
    <source>
        <dbReference type="PROSITE" id="PS50940"/>
    </source>
</evidence>
<dbReference type="AlphaFoldDB" id="A0A9N9RVY2"/>
<organism evidence="4 5">
    <name type="scientific">Chironomus riparius</name>
    <dbReference type="NCBI Taxonomy" id="315576"/>
    <lineage>
        <taxon>Eukaryota</taxon>
        <taxon>Metazoa</taxon>
        <taxon>Ecdysozoa</taxon>
        <taxon>Arthropoda</taxon>
        <taxon>Hexapoda</taxon>
        <taxon>Insecta</taxon>
        <taxon>Pterygota</taxon>
        <taxon>Neoptera</taxon>
        <taxon>Endopterygota</taxon>
        <taxon>Diptera</taxon>
        <taxon>Nematocera</taxon>
        <taxon>Chironomoidea</taxon>
        <taxon>Chironomidae</taxon>
        <taxon>Chironominae</taxon>
        <taxon>Chironomus</taxon>
    </lineage>
</organism>
<dbReference type="InterPro" id="IPR036508">
    <property type="entry name" value="Chitin-bd_dom_sf"/>
</dbReference>
<keyword evidence="5" id="KW-1185">Reference proteome</keyword>
<feature type="compositionally biased region" description="Polar residues" evidence="1">
    <location>
        <begin position="46"/>
        <end position="64"/>
    </location>
</feature>
<reference evidence="4" key="1">
    <citation type="submission" date="2022-01" db="EMBL/GenBank/DDBJ databases">
        <authorList>
            <person name="King R."/>
        </authorList>
    </citation>
    <scope>NUCLEOTIDE SEQUENCE</scope>
</reference>
<dbReference type="PROSITE" id="PS50940">
    <property type="entry name" value="CHIT_BIND_II"/>
    <property type="match status" value="1"/>
</dbReference>
<dbReference type="PANTHER" id="PTHR22933:SF42">
    <property type="entry name" value="FI18455P1-RELATED"/>
    <property type="match status" value="1"/>
</dbReference>
<feature type="compositionally biased region" description="Low complexity" evidence="1">
    <location>
        <begin position="81"/>
        <end position="91"/>
    </location>
</feature>
<dbReference type="GO" id="GO:0005576">
    <property type="term" value="C:extracellular region"/>
    <property type="evidence" value="ECO:0007669"/>
    <property type="project" value="InterPro"/>
</dbReference>
<name>A0A9N9RVY2_9DIPT</name>
<feature type="compositionally biased region" description="Low complexity" evidence="1">
    <location>
        <begin position="155"/>
        <end position="175"/>
    </location>
</feature>
<feature type="compositionally biased region" description="Low complexity" evidence="1">
    <location>
        <begin position="99"/>
        <end position="122"/>
    </location>
</feature>
<feature type="chain" id="PRO_5040488649" description="Chitin-binding type-2 domain-containing protein" evidence="2">
    <location>
        <begin position="21"/>
        <end position="423"/>
    </location>
</feature>
<dbReference type="InterPro" id="IPR052976">
    <property type="entry name" value="Scoloptoxin-like"/>
</dbReference>
<dbReference type="EMBL" id="OU895878">
    <property type="protein sequence ID" value="CAG9805947.1"/>
    <property type="molecule type" value="Genomic_DNA"/>
</dbReference>
<proteinExistence type="predicted"/>
<dbReference type="Proteomes" id="UP001153620">
    <property type="component" value="Chromosome 2"/>
</dbReference>
<dbReference type="OrthoDB" id="6428908at2759"/>
<dbReference type="PANTHER" id="PTHR22933">
    <property type="entry name" value="FI18007P1-RELATED"/>
    <property type="match status" value="1"/>
</dbReference>
<evidence type="ECO:0000256" key="1">
    <source>
        <dbReference type="SAM" id="MobiDB-lite"/>
    </source>
</evidence>
<dbReference type="Gene3D" id="2.170.140.10">
    <property type="entry name" value="Chitin binding domain"/>
    <property type="match status" value="1"/>
</dbReference>
<feature type="compositionally biased region" description="Gly residues" evidence="1">
    <location>
        <begin position="140"/>
        <end position="154"/>
    </location>
</feature>